<dbReference type="InterPro" id="IPR000523">
    <property type="entry name" value="Mg_chelatse_chII-like_cat_dom"/>
</dbReference>
<dbReference type="Gene3D" id="3.40.50.300">
    <property type="entry name" value="P-loop containing nucleotide triphosphate hydrolases"/>
    <property type="match status" value="1"/>
</dbReference>
<dbReference type="SMART" id="SM00382">
    <property type="entry name" value="AAA"/>
    <property type="match status" value="1"/>
</dbReference>
<comment type="similarity">
    <text evidence="1">Belongs to the Mg-chelatase subunits D/I family. ComM subfamily.</text>
</comment>
<dbReference type="InterPro" id="IPR004482">
    <property type="entry name" value="Mg_chelat-rel"/>
</dbReference>
<proteinExistence type="inferred from homology"/>
<evidence type="ECO:0000313" key="3">
    <source>
        <dbReference type="EMBL" id="KTC74977.1"/>
    </source>
</evidence>
<dbReference type="PANTHER" id="PTHR32039:SF7">
    <property type="entry name" value="COMPETENCE PROTEIN COMM"/>
    <property type="match status" value="1"/>
</dbReference>
<sequence>MNLSFIKTRSTIGILAQPVSVEVHLSNGLPSFTIVGLAETAVKESKDRVRSAIINSQFEFPCRKITVNLGPADLPKTGSGFDLPIALGILAASNQIPQTQLANHEFIAELALSGELRGISAIIPAVLAAHKDQSLLIIATANAHEASLTGYPNIYSANNLREVCSYLCQGTSLHSLPPKPKSCSAQHTMDWSDIKGQFHAKKAMEIAACGGHSILLSGAPGSGKTMLAKRFNTLLPQLSEKEALECVAINSIRGKLPDFSEWRSPPFRSPHHTASPVSLVGGGNPPKPGEISLAHHGVLFLDELPEFNRQVLETLRQPLEAGTICISRAAAQTEFPAKFQLIAAMNPCPCGQWGNPQANCLCSPEQIKRYHAKISAPLLDRIDMHISVQALTQEELITPNINPNKQSDLVREKVIKVRTLQLDRQKCLNASLSANSCEKICALGIQEQNFLRQSTLQLKLSARGYHRLLKVARTIADMNESSQVFQTHLQQALSFRHALRAPGNL</sequence>
<dbReference type="SUPFAM" id="SSF54211">
    <property type="entry name" value="Ribosomal protein S5 domain 2-like"/>
    <property type="match status" value="1"/>
</dbReference>
<dbReference type="AlphaFoldDB" id="A0A0W0RVN4"/>
<accession>A0A0W0RVN4</accession>
<dbReference type="PATRIC" id="fig|447.4.peg.1039"/>
<dbReference type="InterPro" id="IPR003593">
    <property type="entry name" value="AAA+_ATPase"/>
</dbReference>
<dbReference type="InterPro" id="IPR027417">
    <property type="entry name" value="P-loop_NTPase"/>
</dbReference>
<dbReference type="RefSeq" id="WP_058458650.1">
    <property type="nucleotide sequence ID" value="NZ_CAAAIY010000004.1"/>
</dbReference>
<name>A0A0W0RVN4_LEGBO</name>
<dbReference type="Pfam" id="PF01078">
    <property type="entry name" value="Mg_chelatase"/>
    <property type="match status" value="1"/>
</dbReference>
<dbReference type="STRING" id="447.Lboz_0964"/>
<keyword evidence="4" id="KW-1185">Reference proteome</keyword>
<dbReference type="SUPFAM" id="SSF52540">
    <property type="entry name" value="P-loop containing nucleoside triphosphate hydrolases"/>
    <property type="match status" value="1"/>
</dbReference>
<dbReference type="GO" id="GO:0005524">
    <property type="term" value="F:ATP binding"/>
    <property type="evidence" value="ECO:0007669"/>
    <property type="project" value="InterPro"/>
</dbReference>
<gene>
    <name evidence="3" type="primary">yifB</name>
    <name evidence="3" type="ORF">Lboz_0964</name>
</gene>
<dbReference type="Gene3D" id="3.30.230.10">
    <property type="match status" value="1"/>
</dbReference>
<dbReference type="Pfam" id="PF13335">
    <property type="entry name" value="Mg_chelatase_C"/>
    <property type="match status" value="1"/>
</dbReference>
<dbReference type="Pfam" id="PF13541">
    <property type="entry name" value="ChlI"/>
    <property type="match status" value="1"/>
</dbReference>
<dbReference type="PANTHER" id="PTHR32039">
    <property type="entry name" value="MAGNESIUM-CHELATASE SUBUNIT CHLI"/>
    <property type="match status" value="1"/>
</dbReference>
<dbReference type="EMBL" id="LNXU01000012">
    <property type="protein sequence ID" value="KTC74977.1"/>
    <property type="molecule type" value="Genomic_DNA"/>
</dbReference>
<dbReference type="InterPro" id="IPR020568">
    <property type="entry name" value="Ribosomal_Su5_D2-typ_SF"/>
</dbReference>
<organism evidence="3 4">
    <name type="scientific">Legionella bozemanae</name>
    <name type="common">Fluoribacter bozemanae</name>
    <dbReference type="NCBI Taxonomy" id="447"/>
    <lineage>
        <taxon>Bacteria</taxon>
        <taxon>Pseudomonadati</taxon>
        <taxon>Pseudomonadota</taxon>
        <taxon>Gammaproteobacteria</taxon>
        <taxon>Legionellales</taxon>
        <taxon>Legionellaceae</taxon>
        <taxon>Legionella</taxon>
    </lineage>
</organism>
<evidence type="ECO:0000256" key="1">
    <source>
        <dbReference type="ARBA" id="ARBA00006354"/>
    </source>
</evidence>
<dbReference type="InterPro" id="IPR045006">
    <property type="entry name" value="CHLI-like"/>
</dbReference>
<evidence type="ECO:0000259" key="2">
    <source>
        <dbReference type="SMART" id="SM00382"/>
    </source>
</evidence>
<dbReference type="InterPro" id="IPR014721">
    <property type="entry name" value="Ribsml_uS5_D2-typ_fold_subgr"/>
</dbReference>
<evidence type="ECO:0000313" key="4">
    <source>
        <dbReference type="Proteomes" id="UP000054695"/>
    </source>
</evidence>
<protein>
    <submittedName>
        <fullName evidence="3">Bifunctional enzyme and transcriptional regulator</fullName>
    </submittedName>
</protein>
<dbReference type="Proteomes" id="UP000054695">
    <property type="component" value="Unassembled WGS sequence"/>
</dbReference>
<dbReference type="InterPro" id="IPR025158">
    <property type="entry name" value="Mg_chelat-rel_C"/>
</dbReference>
<dbReference type="OrthoDB" id="9813147at2"/>
<reference evidence="3 4" key="1">
    <citation type="submission" date="2015-11" db="EMBL/GenBank/DDBJ databases">
        <title>Genomic analysis of 38 Legionella species identifies large and diverse effector repertoires.</title>
        <authorList>
            <person name="Burstein D."/>
            <person name="Amaro F."/>
            <person name="Zusman T."/>
            <person name="Lifshitz Z."/>
            <person name="Cohen O."/>
            <person name="Gilbert J.A."/>
            <person name="Pupko T."/>
            <person name="Shuman H.A."/>
            <person name="Segal G."/>
        </authorList>
    </citation>
    <scope>NUCLEOTIDE SEQUENCE [LARGE SCALE GENOMIC DNA]</scope>
    <source>
        <strain evidence="3 4">WIGA</strain>
    </source>
</reference>
<dbReference type="NCBIfam" id="TIGR00368">
    <property type="entry name" value="YifB family Mg chelatase-like AAA ATPase"/>
    <property type="match status" value="1"/>
</dbReference>
<feature type="domain" description="AAA+ ATPase" evidence="2">
    <location>
        <begin position="210"/>
        <end position="392"/>
    </location>
</feature>
<comment type="caution">
    <text evidence="3">The sequence shown here is derived from an EMBL/GenBank/DDBJ whole genome shotgun (WGS) entry which is preliminary data.</text>
</comment>